<organism evidence="1 2">
    <name type="scientific">Vogesella fluminis</name>
    <dbReference type="NCBI Taxonomy" id="1069161"/>
    <lineage>
        <taxon>Bacteria</taxon>
        <taxon>Pseudomonadati</taxon>
        <taxon>Pseudomonadota</taxon>
        <taxon>Betaproteobacteria</taxon>
        <taxon>Neisseriales</taxon>
        <taxon>Chromobacteriaceae</taxon>
        <taxon>Vogesella</taxon>
    </lineage>
</organism>
<keyword evidence="2" id="KW-1185">Reference proteome</keyword>
<dbReference type="Pfam" id="PF08905">
    <property type="entry name" value="DUF1850"/>
    <property type="match status" value="1"/>
</dbReference>
<evidence type="ECO:0000313" key="2">
    <source>
        <dbReference type="Proteomes" id="UP000662678"/>
    </source>
</evidence>
<evidence type="ECO:0008006" key="3">
    <source>
        <dbReference type="Google" id="ProtNLM"/>
    </source>
</evidence>
<name>A0ABQ3H8S7_9NEIS</name>
<protein>
    <recommendedName>
        <fullName evidence="3">DUF1850 domain-containing protein</fullName>
    </recommendedName>
</protein>
<proteinExistence type="predicted"/>
<comment type="caution">
    <text evidence="1">The sequence shown here is derived from an EMBL/GenBank/DDBJ whole genome shotgun (WGS) entry which is preliminary data.</text>
</comment>
<dbReference type="InterPro" id="IPR015001">
    <property type="entry name" value="DUF1850"/>
</dbReference>
<reference evidence="2" key="1">
    <citation type="journal article" date="2019" name="Int. J. Syst. Evol. Microbiol.">
        <title>The Global Catalogue of Microorganisms (GCM) 10K type strain sequencing project: providing services to taxonomists for standard genome sequencing and annotation.</title>
        <authorList>
            <consortium name="The Broad Institute Genomics Platform"/>
            <consortium name="The Broad Institute Genome Sequencing Center for Infectious Disease"/>
            <person name="Wu L."/>
            <person name="Ma J."/>
        </authorList>
    </citation>
    <scope>NUCLEOTIDE SEQUENCE [LARGE SCALE GENOMIC DNA]</scope>
    <source>
        <strain evidence="2">KCTC 23713</strain>
    </source>
</reference>
<sequence length="127" mass="13846">MALCLSAGGASIKLAVSAFSLVWLHSIEKIDWQEDWQVGSDTLTLATAWVKGSGAGMEIPDGAVHEGGRWRYHPRLQVAQLSLVRSAYSPDYRLCLPGQPCRPLADWLPAAATPTEIRACREEDAAR</sequence>
<evidence type="ECO:0000313" key="1">
    <source>
        <dbReference type="EMBL" id="GHD70759.1"/>
    </source>
</evidence>
<dbReference type="EMBL" id="BMYP01000001">
    <property type="protein sequence ID" value="GHD70759.1"/>
    <property type="molecule type" value="Genomic_DNA"/>
</dbReference>
<dbReference type="RefSeq" id="WP_189351738.1">
    <property type="nucleotide sequence ID" value="NZ_BMYP01000001.1"/>
</dbReference>
<dbReference type="Proteomes" id="UP000662678">
    <property type="component" value="Unassembled WGS sequence"/>
</dbReference>
<accession>A0ABQ3H8S7</accession>
<gene>
    <name evidence="1" type="ORF">GCM10011419_01620</name>
</gene>